<dbReference type="PROSITE" id="PS51194">
    <property type="entry name" value="HELICASE_CTER"/>
    <property type="match status" value="1"/>
</dbReference>
<dbReference type="SMART" id="SM00490">
    <property type="entry name" value="HELICc"/>
    <property type="match status" value="1"/>
</dbReference>
<keyword evidence="3" id="KW-0067">ATP-binding</keyword>
<reference evidence="10 11" key="1">
    <citation type="submission" date="2017-11" db="EMBL/GenBank/DDBJ databases">
        <title>De novo assembly and phasing of dikaryotic genomes from two isolates of Puccinia coronata f. sp. avenae, the causal agent of oat crown rust.</title>
        <authorList>
            <person name="Miller M.E."/>
            <person name="Zhang Y."/>
            <person name="Omidvar V."/>
            <person name="Sperschneider J."/>
            <person name="Schwessinger B."/>
            <person name="Raley C."/>
            <person name="Palmer J.M."/>
            <person name="Garnica D."/>
            <person name="Upadhyaya N."/>
            <person name="Rathjen J."/>
            <person name="Taylor J.M."/>
            <person name="Park R.F."/>
            <person name="Dodds P.N."/>
            <person name="Hirsch C.D."/>
            <person name="Kianian S.F."/>
            <person name="Figueroa M."/>
        </authorList>
    </citation>
    <scope>NUCLEOTIDE SEQUENCE [LARGE SCALE GENOMIC DNA]</scope>
    <source>
        <strain evidence="10">12SD80</strain>
    </source>
</reference>
<dbReference type="GO" id="GO:0005694">
    <property type="term" value="C:chromosome"/>
    <property type="evidence" value="ECO:0007669"/>
    <property type="project" value="TreeGrafter"/>
</dbReference>
<organism evidence="10 11">
    <name type="scientific">Puccinia coronata f. sp. avenae</name>
    <dbReference type="NCBI Taxonomy" id="200324"/>
    <lineage>
        <taxon>Eukaryota</taxon>
        <taxon>Fungi</taxon>
        <taxon>Dikarya</taxon>
        <taxon>Basidiomycota</taxon>
        <taxon>Pucciniomycotina</taxon>
        <taxon>Pucciniomycetes</taxon>
        <taxon>Pucciniales</taxon>
        <taxon>Pucciniaceae</taxon>
        <taxon>Puccinia</taxon>
    </lineage>
</organism>
<name>A0A2N5VLP2_9BASI</name>
<evidence type="ECO:0000256" key="3">
    <source>
        <dbReference type="ARBA" id="ARBA00022840"/>
    </source>
</evidence>
<keyword evidence="4" id="KW-0238">DNA-binding</keyword>
<dbReference type="SMART" id="SM00487">
    <property type="entry name" value="DEXDc"/>
    <property type="match status" value="1"/>
</dbReference>
<accession>A0A2N5VLP2</accession>
<dbReference type="Pfam" id="PF00270">
    <property type="entry name" value="DEAD"/>
    <property type="match status" value="1"/>
</dbReference>
<dbReference type="GO" id="GO:0005524">
    <property type="term" value="F:ATP binding"/>
    <property type="evidence" value="ECO:0007669"/>
    <property type="project" value="UniProtKB-KW"/>
</dbReference>
<keyword evidence="5" id="KW-0413">Isomerase</keyword>
<dbReference type="InterPro" id="IPR027417">
    <property type="entry name" value="P-loop_NTPase"/>
</dbReference>
<dbReference type="GO" id="GO:0005737">
    <property type="term" value="C:cytoplasm"/>
    <property type="evidence" value="ECO:0007669"/>
    <property type="project" value="TreeGrafter"/>
</dbReference>
<sequence length="612" mass="68506">MAKDNQQTGVTLLKKMMEKPDQSLSAAIGHRALKRYSVPAKPLQIDTVLNLARGRNVMLHAGTGFGKSRVAEMYYDLVPKHIKAVVLVLNPLDALGNNQVSEKKAAGFSAINLTKLTFNPAEAAKIRHGEYSFVYLSPEIFLNSKLFSSIYFSPEFQSRLALVVVDEAHLIYHWGMVKSTRRKKKSSALGRHEDRGIFRPSYGNLYSNLQARNGAPILLLSATCPPRPLRAIQRNLRLDSTKLVILQGELTCPEIRIICVFMKGSMTLFTDLEDLYSPISDTPNKKAQSLFARRYHSVTGDQDKQDVERDFGEGVFPVISCTMALGLGQNWTRVRSVVHMGRGDPSAICQMIGRCGRDGKPGLAILFVEKTRTNGKNSIAQFKAGNGGEQSDDDRMDALAVTPVCLRIAFAVNNLYGFIPLSTQDDAYQAEMAREKSQGFVTCRCSNCLPNEAAHLMKHMGNLSIDNFDDVVLNDHHTEGPVNEKRKKTSNRLGNEEPLTAEETKEFEKELMTTATSWISLRLGQHSFFYSDDIFGTDEMNAIIKHINHLEDEEDVRVVVGGHHFDEDPGDPLYRWVTKMYEILAKNHKWYSPKRALVASNIQDESFIAVFG</sequence>
<dbReference type="GO" id="GO:0000724">
    <property type="term" value="P:double-strand break repair via homologous recombination"/>
    <property type="evidence" value="ECO:0007669"/>
    <property type="project" value="TreeGrafter"/>
</dbReference>
<dbReference type="Pfam" id="PF00271">
    <property type="entry name" value="Helicase_C"/>
    <property type="match status" value="1"/>
</dbReference>
<evidence type="ECO:0000256" key="7">
    <source>
        <dbReference type="ARBA" id="ARBA00034808"/>
    </source>
</evidence>
<feature type="domain" description="Helicase ATP-binding" evidence="8">
    <location>
        <begin position="48"/>
        <end position="242"/>
    </location>
</feature>
<dbReference type="PANTHER" id="PTHR13710:SF105">
    <property type="entry name" value="ATP-DEPENDENT DNA HELICASE Q1"/>
    <property type="match status" value="1"/>
</dbReference>
<dbReference type="GO" id="GO:0043138">
    <property type="term" value="F:3'-5' DNA helicase activity"/>
    <property type="evidence" value="ECO:0007669"/>
    <property type="project" value="UniProtKB-EC"/>
</dbReference>
<dbReference type="SUPFAM" id="SSF52540">
    <property type="entry name" value="P-loop containing nucleoside triphosphate hydrolases"/>
    <property type="match status" value="1"/>
</dbReference>
<comment type="catalytic activity">
    <reaction evidence="6">
        <text>Couples ATP hydrolysis with the unwinding of duplex DNA by translocating in the 3'-5' direction.</text>
        <dbReference type="EC" id="5.6.2.4"/>
    </reaction>
</comment>
<dbReference type="InterPro" id="IPR014001">
    <property type="entry name" value="Helicase_ATP-bd"/>
</dbReference>
<evidence type="ECO:0000256" key="1">
    <source>
        <dbReference type="ARBA" id="ARBA00005446"/>
    </source>
</evidence>
<protein>
    <recommendedName>
        <fullName evidence="7">DNA 3'-5' helicase</fullName>
        <ecNumber evidence="7">5.6.2.4</ecNumber>
    </recommendedName>
</protein>
<evidence type="ECO:0000313" key="11">
    <source>
        <dbReference type="Proteomes" id="UP000235392"/>
    </source>
</evidence>
<comment type="similarity">
    <text evidence="1">Belongs to the helicase family. RecQ subfamily.</text>
</comment>
<proteinExistence type="inferred from homology"/>
<evidence type="ECO:0000313" key="10">
    <source>
        <dbReference type="EMBL" id="PLW50911.1"/>
    </source>
</evidence>
<dbReference type="PROSITE" id="PS51192">
    <property type="entry name" value="HELICASE_ATP_BIND_1"/>
    <property type="match status" value="1"/>
</dbReference>
<dbReference type="InterPro" id="IPR011545">
    <property type="entry name" value="DEAD/DEAH_box_helicase_dom"/>
</dbReference>
<dbReference type="Proteomes" id="UP000235392">
    <property type="component" value="Unassembled WGS sequence"/>
</dbReference>
<dbReference type="EMBL" id="PGCI01000008">
    <property type="protein sequence ID" value="PLW50911.1"/>
    <property type="molecule type" value="Genomic_DNA"/>
</dbReference>
<evidence type="ECO:0000256" key="4">
    <source>
        <dbReference type="ARBA" id="ARBA00023125"/>
    </source>
</evidence>
<dbReference type="Gene3D" id="3.40.50.300">
    <property type="entry name" value="P-loop containing nucleotide triphosphate hydrolases"/>
    <property type="match status" value="2"/>
</dbReference>
<evidence type="ECO:0000256" key="5">
    <source>
        <dbReference type="ARBA" id="ARBA00023235"/>
    </source>
</evidence>
<evidence type="ECO:0000256" key="6">
    <source>
        <dbReference type="ARBA" id="ARBA00034617"/>
    </source>
</evidence>
<comment type="caution">
    <text evidence="10">The sequence shown here is derived from an EMBL/GenBank/DDBJ whole genome shotgun (WGS) entry which is preliminary data.</text>
</comment>
<dbReference type="GO" id="GO:0003677">
    <property type="term" value="F:DNA binding"/>
    <property type="evidence" value="ECO:0007669"/>
    <property type="project" value="UniProtKB-KW"/>
</dbReference>
<dbReference type="PANTHER" id="PTHR13710">
    <property type="entry name" value="DNA HELICASE RECQ FAMILY MEMBER"/>
    <property type="match status" value="1"/>
</dbReference>
<evidence type="ECO:0000256" key="2">
    <source>
        <dbReference type="ARBA" id="ARBA00022741"/>
    </source>
</evidence>
<gene>
    <name evidence="10" type="ORF">PCASD_01165</name>
</gene>
<evidence type="ECO:0000259" key="8">
    <source>
        <dbReference type="PROSITE" id="PS51192"/>
    </source>
</evidence>
<dbReference type="EC" id="5.6.2.4" evidence="7"/>
<keyword evidence="2" id="KW-0547">Nucleotide-binding</keyword>
<feature type="domain" description="Helicase C-terminal" evidence="9">
    <location>
        <begin position="244"/>
        <end position="400"/>
    </location>
</feature>
<evidence type="ECO:0000259" key="9">
    <source>
        <dbReference type="PROSITE" id="PS51194"/>
    </source>
</evidence>
<dbReference type="GO" id="GO:0009378">
    <property type="term" value="F:four-way junction helicase activity"/>
    <property type="evidence" value="ECO:0007669"/>
    <property type="project" value="TreeGrafter"/>
</dbReference>
<dbReference type="InterPro" id="IPR001650">
    <property type="entry name" value="Helicase_C-like"/>
</dbReference>
<dbReference type="AlphaFoldDB" id="A0A2N5VLP2"/>